<name>A0A562KDK7_9FLAO</name>
<evidence type="ECO:0000313" key="3">
    <source>
        <dbReference type="EMBL" id="TWH93486.1"/>
    </source>
</evidence>
<reference evidence="3 4" key="1">
    <citation type="journal article" date="2015" name="Stand. Genomic Sci.">
        <title>Genomic Encyclopedia of Bacterial and Archaeal Type Strains, Phase III: the genomes of soil and plant-associated and newly described type strains.</title>
        <authorList>
            <person name="Whitman W.B."/>
            <person name="Woyke T."/>
            <person name="Klenk H.P."/>
            <person name="Zhou Y."/>
            <person name="Lilburn T.G."/>
            <person name="Beck B.J."/>
            <person name="De Vos P."/>
            <person name="Vandamme P."/>
            <person name="Eisen J.A."/>
            <person name="Garrity G."/>
            <person name="Hugenholtz P."/>
            <person name="Kyrpides N.C."/>
        </authorList>
    </citation>
    <scope>NUCLEOTIDE SEQUENCE [LARGE SCALE GENOMIC DNA]</scope>
    <source>
        <strain evidence="3 4">CGMCC 1.6844</strain>
    </source>
</reference>
<dbReference type="AlphaFoldDB" id="A0A562KDK7"/>
<keyword evidence="2" id="KW-1133">Transmembrane helix</keyword>
<evidence type="ECO:0000256" key="2">
    <source>
        <dbReference type="SAM" id="Phobius"/>
    </source>
</evidence>
<feature type="transmembrane region" description="Helical" evidence="2">
    <location>
        <begin position="6"/>
        <end position="28"/>
    </location>
</feature>
<keyword evidence="2" id="KW-0812">Transmembrane</keyword>
<organism evidence="3 4">
    <name type="scientific">Flavobacterium cheniae</name>
    <dbReference type="NCBI Taxonomy" id="295428"/>
    <lineage>
        <taxon>Bacteria</taxon>
        <taxon>Pseudomonadati</taxon>
        <taxon>Bacteroidota</taxon>
        <taxon>Flavobacteriia</taxon>
        <taxon>Flavobacteriales</taxon>
        <taxon>Flavobacteriaceae</taxon>
        <taxon>Flavobacterium</taxon>
    </lineage>
</organism>
<dbReference type="EMBL" id="VLKM01000008">
    <property type="protein sequence ID" value="TWH93486.1"/>
    <property type="molecule type" value="Genomic_DNA"/>
</dbReference>
<accession>A0A562KDK7</accession>
<evidence type="ECO:0000256" key="1">
    <source>
        <dbReference type="SAM" id="MobiDB-lite"/>
    </source>
</evidence>
<comment type="caution">
    <text evidence="3">The sequence shown here is derived from an EMBL/GenBank/DDBJ whole genome shotgun (WGS) entry which is preliminary data.</text>
</comment>
<sequence length="51" mass="5756">MKTEALITMLTAVGTVTAVTGYFFYLVLSTPPKQEPDSYEENDEELVRKND</sequence>
<keyword evidence="4" id="KW-1185">Reference proteome</keyword>
<protein>
    <submittedName>
        <fullName evidence="3">Uncharacterized protein</fullName>
    </submittedName>
</protein>
<proteinExistence type="predicted"/>
<dbReference type="Proteomes" id="UP000315312">
    <property type="component" value="Unassembled WGS sequence"/>
</dbReference>
<feature type="region of interest" description="Disordered" evidence="1">
    <location>
        <begin position="32"/>
        <end position="51"/>
    </location>
</feature>
<keyword evidence="2" id="KW-0472">Membrane</keyword>
<evidence type="ECO:0000313" key="4">
    <source>
        <dbReference type="Proteomes" id="UP000315312"/>
    </source>
</evidence>
<gene>
    <name evidence="3" type="ORF">IP97_01998</name>
</gene>
<dbReference type="RefSeq" id="WP_162845075.1">
    <property type="nucleotide sequence ID" value="NZ_SNZC01000005.1"/>
</dbReference>